<dbReference type="InterPro" id="IPR005369">
    <property type="entry name" value="UPF0179"/>
</dbReference>
<reference evidence="3 4" key="1">
    <citation type="submission" date="2021-05" db="EMBL/GenBank/DDBJ databases">
        <title>A novel Methanospirillum isolate from a pyrite-forming mixed culture.</title>
        <authorList>
            <person name="Bunk B."/>
            <person name="Sproer C."/>
            <person name="Spring S."/>
            <person name="Pester M."/>
        </authorList>
    </citation>
    <scope>NUCLEOTIDE SEQUENCE [LARGE SCALE GENOMIC DNA]</scope>
    <source>
        <strain evidence="3 4">J.3.6.1-F.2.7.3</strain>
    </source>
</reference>
<organism evidence="3 4">
    <name type="scientific">Methanospirillum purgamenti</name>
    <dbReference type="NCBI Taxonomy" id="2834276"/>
    <lineage>
        <taxon>Archaea</taxon>
        <taxon>Methanobacteriati</taxon>
        <taxon>Methanobacteriota</taxon>
        <taxon>Stenosarchaea group</taxon>
        <taxon>Methanomicrobia</taxon>
        <taxon>Methanomicrobiales</taxon>
        <taxon>Methanospirillaceae</taxon>
        <taxon>Methanospirillum</taxon>
    </lineage>
</organism>
<name>A0A8E7B3W2_9EURY</name>
<dbReference type="RefSeq" id="WP_214421257.1">
    <property type="nucleotide sequence ID" value="NZ_CP075546.1"/>
</dbReference>
<dbReference type="HAMAP" id="MF_00498">
    <property type="entry name" value="UPF0179"/>
    <property type="match status" value="1"/>
</dbReference>
<dbReference type="AlphaFoldDB" id="A0A8E7B3W2"/>
<evidence type="ECO:0000256" key="2">
    <source>
        <dbReference type="HAMAP-Rule" id="MF_00498"/>
    </source>
</evidence>
<dbReference type="PANTHER" id="PTHR40699:SF1">
    <property type="entry name" value="UPF0179 PROTEIN MJ1627"/>
    <property type="match status" value="1"/>
</dbReference>
<dbReference type="GeneID" id="65565096"/>
<proteinExistence type="inferred from homology"/>
<protein>
    <recommendedName>
        <fullName evidence="2">UPF0179 protein KHC33_08450</fullName>
    </recommendedName>
</protein>
<dbReference type="KEGG" id="mrtj:KHC33_08450"/>
<dbReference type="Proteomes" id="UP000680656">
    <property type="component" value="Chromosome"/>
</dbReference>
<comment type="similarity">
    <text evidence="1 2">Belongs to the UPF0179 family.</text>
</comment>
<keyword evidence="4" id="KW-1185">Reference proteome</keyword>
<evidence type="ECO:0000313" key="3">
    <source>
        <dbReference type="EMBL" id="QVV90489.1"/>
    </source>
</evidence>
<evidence type="ECO:0000256" key="1">
    <source>
        <dbReference type="ARBA" id="ARBA00010824"/>
    </source>
</evidence>
<accession>A0A8E7B3W2</accession>
<gene>
    <name evidence="3" type="ORF">KHC33_08450</name>
</gene>
<evidence type="ECO:0000313" key="4">
    <source>
        <dbReference type="Proteomes" id="UP000680656"/>
    </source>
</evidence>
<dbReference type="EMBL" id="CP075546">
    <property type="protein sequence ID" value="QVV90489.1"/>
    <property type="molecule type" value="Genomic_DNA"/>
</dbReference>
<dbReference type="PANTHER" id="PTHR40699">
    <property type="entry name" value="UPF0179 PROTEIN MJ1627"/>
    <property type="match status" value="1"/>
</dbReference>
<dbReference type="Pfam" id="PF03684">
    <property type="entry name" value="UPF0179"/>
    <property type="match status" value="1"/>
</dbReference>
<sequence>MEPKKTRVTIVGSVYAKPGTQFVYRGRADQCESCTIARVCHNLESGRRYEVVAIRAASHSCPVHHHGAVTVDVIEAPIEMRLSPDIARKNTTITVNFPLCDEACNFFAACHPLGVVEGQKYIITDILEDESLACRNGPSPVLVRVVPLPEGLPRYTP</sequence>